<reference evidence="2 3" key="1">
    <citation type="submission" date="2019-10" db="EMBL/GenBank/DDBJ databases">
        <title>Draft Genome Sequence of Cytophagaceae sp. SJW1-29.</title>
        <authorList>
            <person name="Choi A."/>
        </authorList>
    </citation>
    <scope>NUCLEOTIDE SEQUENCE [LARGE SCALE GENOMIC DNA]</scope>
    <source>
        <strain evidence="2 3">SJW1-29</strain>
    </source>
</reference>
<evidence type="ECO:0000313" key="3">
    <source>
        <dbReference type="Proteomes" id="UP000479293"/>
    </source>
</evidence>
<evidence type="ECO:0000313" key="2">
    <source>
        <dbReference type="EMBL" id="MPR35232.1"/>
    </source>
</evidence>
<evidence type="ECO:0000256" key="1">
    <source>
        <dbReference type="SAM" id="Phobius"/>
    </source>
</evidence>
<gene>
    <name evidence="2" type="ORF">GBK04_18215</name>
</gene>
<feature type="transmembrane region" description="Helical" evidence="1">
    <location>
        <begin position="36"/>
        <end position="52"/>
    </location>
</feature>
<dbReference type="AlphaFoldDB" id="A0A7C9FSH9"/>
<dbReference type="RefSeq" id="WP_152762100.1">
    <property type="nucleotide sequence ID" value="NZ_WHLY01000002.1"/>
</dbReference>
<protein>
    <submittedName>
        <fullName evidence="2">Uncharacterized protein</fullName>
    </submittedName>
</protein>
<keyword evidence="1" id="KW-0472">Membrane</keyword>
<dbReference type="EMBL" id="WHLY01000002">
    <property type="protein sequence ID" value="MPR35232.1"/>
    <property type="molecule type" value="Genomic_DNA"/>
</dbReference>
<keyword evidence="1" id="KW-1133">Transmembrane helix</keyword>
<keyword evidence="1" id="KW-0812">Transmembrane</keyword>
<feature type="transmembrane region" description="Helical" evidence="1">
    <location>
        <begin position="6"/>
        <end position="24"/>
    </location>
</feature>
<organism evidence="2 3">
    <name type="scientific">Salmonirosea aquatica</name>
    <dbReference type="NCBI Taxonomy" id="2654236"/>
    <lineage>
        <taxon>Bacteria</taxon>
        <taxon>Pseudomonadati</taxon>
        <taxon>Bacteroidota</taxon>
        <taxon>Cytophagia</taxon>
        <taxon>Cytophagales</taxon>
        <taxon>Spirosomataceae</taxon>
        <taxon>Salmonirosea</taxon>
    </lineage>
</organism>
<keyword evidence="3" id="KW-1185">Reference proteome</keyword>
<dbReference type="Proteomes" id="UP000479293">
    <property type="component" value="Unassembled WGS sequence"/>
</dbReference>
<comment type="caution">
    <text evidence="2">The sequence shown here is derived from an EMBL/GenBank/DDBJ whole genome shotgun (WGS) entry which is preliminary data.</text>
</comment>
<name>A0A7C9FSH9_9BACT</name>
<proteinExistence type="predicted"/>
<accession>A0A7C9FSH9</accession>
<sequence length="68" mass="7557">MTVVKILSYLCLLAVVLAPILFYADTLTESQMKTTLLVATVVWFATAATWINKEEPETEPELEAKSPI</sequence>